<gene>
    <name evidence="3" type="ORF">MKZ38_001894</name>
</gene>
<evidence type="ECO:0000256" key="2">
    <source>
        <dbReference type="SAM" id="MobiDB-lite"/>
    </source>
</evidence>
<feature type="compositionally biased region" description="Basic and acidic residues" evidence="2">
    <location>
        <begin position="294"/>
        <end position="321"/>
    </location>
</feature>
<reference evidence="3" key="1">
    <citation type="submission" date="2022-07" db="EMBL/GenBank/DDBJ databases">
        <title>Draft genome sequence of Zalerion maritima ATCC 34329, a (micro)plastics degrading marine fungus.</title>
        <authorList>
            <person name="Paco A."/>
            <person name="Goncalves M.F.M."/>
            <person name="Rocha-Santos T.A.P."/>
            <person name="Alves A."/>
        </authorList>
    </citation>
    <scope>NUCLEOTIDE SEQUENCE</scope>
    <source>
        <strain evidence="3">ATCC 34329</strain>
    </source>
</reference>
<dbReference type="PRINTS" id="PR01217">
    <property type="entry name" value="PRICHEXTENSN"/>
</dbReference>
<dbReference type="AlphaFoldDB" id="A0AAD5WR73"/>
<dbReference type="EMBL" id="JAKWBI020000153">
    <property type="protein sequence ID" value="KAJ2901412.1"/>
    <property type="molecule type" value="Genomic_DNA"/>
</dbReference>
<name>A0AAD5WR73_9PEZI</name>
<feature type="coiled-coil region" evidence="1">
    <location>
        <begin position="662"/>
        <end position="689"/>
    </location>
</feature>
<keyword evidence="1" id="KW-0175">Coiled coil</keyword>
<feature type="region of interest" description="Disordered" evidence="2">
    <location>
        <begin position="1"/>
        <end position="178"/>
    </location>
</feature>
<sequence length="697" mass="73222">MSGMGTNNPFRRRASVPPGAPAPPTHPQIDISEPTLFDSYITPPPVDGIGPPASSDNALADGNPEKMNQKERPEPPKSRNLKKVQIQTPPPLSPSSPEDSSSSEDDDPFLGADSTDDKKSAAGGFPGTQSNTGANSWTTSTPGPPQNPFAKTLHDMEHGAKSGDGSEGPRHAAPRASMDVDAFKRLLLTGYAGLDGQSQDPNSPTSRAAGTQASTNSVETCKPTSQPTTKLQPPESASTTDASRQSSLFDTIPESPTAATPHEPEEEGPLAASPAPHRKKQPPPAPASRHGKLIKIELGKDKVARGKEIGETETDAADKTPPKLHRSPSDINKPLPPQPIAITYDDSPFDREAAGKLPERVEREPHVAMLHTPSPDPDEANSAKPQQAAKKAPAPVPPPRRHARGDSKVFTGFSPNTTQGTPSPSSGAEDSQPSIYPVARRTSVESARSSTRAHAPAPPPPRRPHHQSRSSVTTIPLASPGHLGSPSTVSLPSPHVNITPDTASIYSVASEAPPVPPHSKHSALSPTHAKTFPTALSPSAVVSPGGGNEARDPLSAKMSPPPRPPTRNPSTRRPLSISSFDMNATPRKISREGVPPPPPPPPKRVARSRGDSRGSDTTLVGRRESFDVRDTVLEESSPVVTIDGETVKVDGDVAVVENKSHANEILADLDALQREVDTLRGRYEQVGNSVGGAQGGG</sequence>
<accession>A0AAD5WR73</accession>
<feature type="compositionally biased region" description="Basic and acidic residues" evidence="2">
    <location>
        <begin position="152"/>
        <end position="161"/>
    </location>
</feature>
<evidence type="ECO:0000313" key="4">
    <source>
        <dbReference type="Proteomes" id="UP001201980"/>
    </source>
</evidence>
<protein>
    <submittedName>
        <fullName evidence="3">Uncharacterized protein</fullName>
    </submittedName>
</protein>
<dbReference type="Proteomes" id="UP001201980">
    <property type="component" value="Unassembled WGS sequence"/>
</dbReference>
<feature type="compositionally biased region" description="Basic and acidic residues" evidence="2">
    <location>
        <begin position="348"/>
        <end position="366"/>
    </location>
</feature>
<feature type="compositionally biased region" description="Pro residues" evidence="2">
    <location>
        <begin position="594"/>
        <end position="603"/>
    </location>
</feature>
<evidence type="ECO:0000256" key="1">
    <source>
        <dbReference type="SAM" id="Coils"/>
    </source>
</evidence>
<feature type="compositionally biased region" description="Polar residues" evidence="2">
    <location>
        <begin position="196"/>
        <end position="249"/>
    </location>
</feature>
<feature type="compositionally biased region" description="Low complexity" evidence="2">
    <location>
        <begin position="446"/>
        <end position="455"/>
    </location>
</feature>
<feature type="compositionally biased region" description="Polar residues" evidence="2">
    <location>
        <begin position="127"/>
        <end position="141"/>
    </location>
</feature>
<feature type="compositionally biased region" description="Low complexity" evidence="2">
    <location>
        <begin position="383"/>
        <end position="393"/>
    </location>
</feature>
<feature type="compositionally biased region" description="Polar residues" evidence="2">
    <location>
        <begin position="413"/>
        <end position="434"/>
    </location>
</feature>
<proteinExistence type="predicted"/>
<keyword evidence="4" id="KW-1185">Reference proteome</keyword>
<comment type="caution">
    <text evidence="3">The sequence shown here is derived from an EMBL/GenBank/DDBJ whole genome shotgun (WGS) entry which is preliminary data.</text>
</comment>
<feature type="compositionally biased region" description="Basic and acidic residues" evidence="2">
    <location>
        <begin position="63"/>
        <end position="77"/>
    </location>
</feature>
<organism evidence="3 4">
    <name type="scientific">Zalerion maritima</name>
    <dbReference type="NCBI Taxonomy" id="339359"/>
    <lineage>
        <taxon>Eukaryota</taxon>
        <taxon>Fungi</taxon>
        <taxon>Dikarya</taxon>
        <taxon>Ascomycota</taxon>
        <taxon>Pezizomycotina</taxon>
        <taxon>Sordariomycetes</taxon>
        <taxon>Lulworthiomycetidae</taxon>
        <taxon>Lulworthiales</taxon>
        <taxon>Lulworthiaceae</taxon>
        <taxon>Zalerion</taxon>
    </lineage>
</organism>
<evidence type="ECO:0000313" key="3">
    <source>
        <dbReference type="EMBL" id="KAJ2901412.1"/>
    </source>
</evidence>
<feature type="region of interest" description="Disordered" evidence="2">
    <location>
        <begin position="193"/>
        <end position="623"/>
    </location>
</feature>